<protein>
    <submittedName>
        <fullName evidence="1">Lipase</fullName>
    </submittedName>
</protein>
<accession>A0AB73U3E0</accession>
<sequence>MNARDLEGSSGMAPHDLAISGDVKWIGEPPHQELERGARPLLPTEDPFYLPPRGFEHALPGTVLRTRDVEIGFLGVIPQRFTATQLLYRSNDLNRRPEAAVTTVLTPTGTDPAASVPIVSYQCAIDAVTDRCFPSYALRRGAHALGSFTQLELLLIAALLAQGWAVSIPDHEGVDGTWGAPEEPGYRTLDGIRAARDCERLGLSRRAPIGLWGYSGGGLATAWAAEVSAEYAPELDIAGAVLGSPVGDLGHTFRRLNGGLFAALPGLVVAALSHVYPGLERVIEEHATPQGKEFLGRLEGMPTLRAIVAMAFKDMDDLVDQPLDQLLETPEVQHVFESIKLGKTVPTPPVLIVQAVHDQIISTSCIDELAETYRGGGAHVAYHRDLLNEHLLLHPMSAPMSMAWLRARFAGDGLGTEPRRTSWPLVLKPSTYLGLFKLGWVSAKVLGGRPL</sequence>
<dbReference type="PANTHER" id="PTHR34853">
    <property type="match status" value="1"/>
</dbReference>
<dbReference type="Pfam" id="PF03583">
    <property type="entry name" value="LIP"/>
    <property type="match status" value="1"/>
</dbReference>
<evidence type="ECO:0000313" key="2">
    <source>
        <dbReference type="Proteomes" id="UP000317728"/>
    </source>
</evidence>
<dbReference type="InterPro" id="IPR029058">
    <property type="entry name" value="AB_hydrolase_fold"/>
</dbReference>
<reference evidence="1 2" key="1">
    <citation type="submission" date="2019-06" db="EMBL/GenBank/DDBJ databases">
        <title>Whole geneome sequnce of Mycobacteroides chelonae M77 isolated from bovine milk from Meghalaya, India.</title>
        <authorList>
            <person name="Vise E."/>
            <person name="Das S."/>
            <person name="Garg A."/>
            <person name="Ghatak S."/>
            <person name="Shakuntala I."/>
            <person name="Milton A.A.P."/>
            <person name="Karam A."/>
            <person name="Sanjukta R."/>
            <person name="Puro K."/>
            <person name="Sen A."/>
        </authorList>
    </citation>
    <scope>NUCLEOTIDE SEQUENCE [LARGE SCALE GENOMIC DNA]</scope>
    <source>
        <strain evidence="1 2">M77</strain>
    </source>
</reference>
<dbReference type="InterPro" id="IPR005152">
    <property type="entry name" value="Lipase_secreted"/>
</dbReference>
<organism evidence="1 2">
    <name type="scientific">Mycobacteroides chelonae</name>
    <name type="common">Mycobacterium chelonae</name>
    <dbReference type="NCBI Taxonomy" id="1774"/>
    <lineage>
        <taxon>Bacteria</taxon>
        <taxon>Bacillati</taxon>
        <taxon>Actinomycetota</taxon>
        <taxon>Actinomycetes</taxon>
        <taxon>Mycobacteriales</taxon>
        <taxon>Mycobacteriaceae</taxon>
        <taxon>Mycobacteroides</taxon>
    </lineage>
</organism>
<dbReference type="SUPFAM" id="SSF53474">
    <property type="entry name" value="alpha/beta-Hydrolases"/>
    <property type="match status" value="1"/>
</dbReference>
<gene>
    <name evidence="1" type="ORF">FJK96_13225</name>
</gene>
<dbReference type="GO" id="GO:0016042">
    <property type="term" value="P:lipid catabolic process"/>
    <property type="evidence" value="ECO:0007669"/>
    <property type="project" value="InterPro"/>
</dbReference>
<evidence type="ECO:0000313" key="1">
    <source>
        <dbReference type="EMBL" id="QDF71015.1"/>
    </source>
</evidence>
<dbReference type="Gene3D" id="3.40.50.1820">
    <property type="entry name" value="alpha/beta hydrolase"/>
    <property type="match status" value="1"/>
</dbReference>
<dbReference type="GO" id="GO:0004806">
    <property type="term" value="F:triacylglycerol lipase activity"/>
    <property type="evidence" value="ECO:0007669"/>
    <property type="project" value="InterPro"/>
</dbReference>
<dbReference type="AlphaFoldDB" id="A0AB73U3E0"/>
<name>A0AB73U3E0_MYCCH</name>
<dbReference type="PANTHER" id="PTHR34853:SF1">
    <property type="entry name" value="LIPASE 5"/>
    <property type="match status" value="1"/>
</dbReference>
<dbReference type="Proteomes" id="UP000317728">
    <property type="component" value="Chromosome"/>
</dbReference>
<proteinExistence type="predicted"/>
<dbReference type="EMBL" id="CP041150">
    <property type="protein sequence ID" value="QDF71015.1"/>
    <property type="molecule type" value="Genomic_DNA"/>
</dbReference>
<dbReference type="Gene3D" id="1.10.260.130">
    <property type="match status" value="1"/>
</dbReference>
<dbReference type="PIRSF" id="PIRSF029171">
    <property type="entry name" value="Esterase_LipA"/>
    <property type="match status" value="1"/>
</dbReference>